<keyword evidence="2" id="KW-1185">Reference proteome</keyword>
<evidence type="ECO:0008006" key="3">
    <source>
        <dbReference type="Google" id="ProtNLM"/>
    </source>
</evidence>
<gene>
    <name evidence="1" type="ORF">NFI88_06530</name>
</gene>
<name>A0ABT1VVY9_9PROT</name>
<protein>
    <recommendedName>
        <fullName evidence="3">DUF937 domain-containing protein</fullName>
    </recommendedName>
</protein>
<dbReference type="RefSeq" id="WP_422919248.1">
    <property type="nucleotide sequence ID" value="NZ_JAMZEJ010000004.1"/>
</dbReference>
<proteinExistence type="predicted"/>
<organism evidence="1 2">
    <name type="scientific">Rhizosaccharibacter radicis</name>
    <dbReference type="NCBI Taxonomy" id="2782605"/>
    <lineage>
        <taxon>Bacteria</taxon>
        <taxon>Pseudomonadati</taxon>
        <taxon>Pseudomonadota</taxon>
        <taxon>Alphaproteobacteria</taxon>
        <taxon>Acetobacterales</taxon>
        <taxon>Acetobacteraceae</taxon>
        <taxon>Rhizosaccharibacter</taxon>
    </lineage>
</organism>
<reference evidence="1 2" key="1">
    <citation type="submission" date="2022-06" db="EMBL/GenBank/DDBJ databases">
        <title>Rhizosaccharibacter gen. nov. sp. nov. KSS12, endophytic bacteria isolated from sugarcane.</title>
        <authorList>
            <person name="Pitiwittayakul N."/>
        </authorList>
    </citation>
    <scope>NUCLEOTIDE SEQUENCE [LARGE SCALE GENOMIC DNA]</scope>
    <source>
        <strain evidence="1 2">KSS12</strain>
    </source>
</reference>
<dbReference type="Proteomes" id="UP001524547">
    <property type="component" value="Unassembled WGS sequence"/>
</dbReference>
<evidence type="ECO:0000313" key="2">
    <source>
        <dbReference type="Proteomes" id="UP001524547"/>
    </source>
</evidence>
<evidence type="ECO:0000313" key="1">
    <source>
        <dbReference type="EMBL" id="MCQ8240499.1"/>
    </source>
</evidence>
<comment type="caution">
    <text evidence="1">The sequence shown here is derived from an EMBL/GenBank/DDBJ whole genome shotgun (WGS) entry which is preliminary data.</text>
</comment>
<accession>A0ABT1VVY9</accession>
<sequence>MITGSAVLDGILGVATTGGLGISFAAIKKWTVSHALTALQIEGPRAVSTAGLAYAAAIEAGKSPAEAGETALDAARTYLTTTISGPLAKLKKSETVIETTAQGIAAQAVQQATKVGVPAALVAALQPIAGEVVSSVVQIGEDQLDKLAEKVSAKLGMAPTTPPTPAPAA</sequence>
<dbReference type="EMBL" id="JAMZEJ010000004">
    <property type="protein sequence ID" value="MCQ8240499.1"/>
    <property type="molecule type" value="Genomic_DNA"/>
</dbReference>